<gene>
    <name evidence="1" type="ORF">ACFQMH_35950</name>
</gene>
<keyword evidence="2" id="KW-1185">Reference proteome</keyword>
<protein>
    <submittedName>
        <fullName evidence="1">Uncharacterized protein</fullName>
    </submittedName>
</protein>
<comment type="caution">
    <text evidence="1">The sequence shown here is derived from an EMBL/GenBank/DDBJ whole genome shotgun (WGS) entry which is preliminary data.</text>
</comment>
<sequence>MGDRFQVIVDLDASEADAGRLGRRVVDRLVAEGIVLAERTKCVLGQPLGHPPGPHWERAVTDDWDFEPWDGLAVHTRRTGFTSGADKPGAALCPHCGASTPLEDVHWQRFGTAIRTWHDTGAATVDCPTCAHPVPVPDWTWDEAPLAFGTLGFEFWNWPELSDDFRARLAALLDGHRTAYVWGKI</sequence>
<reference evidence="2" key="1">
    <citation type="journal article" date="2019" name="Int. J. Syst. Evol. Microbiol.">
        <title>The Global Catalogue of Microorganisms (GCM) 10K type strain sequencing project: providing services to taxonomists for standard genome sequencing and annotation.</title>
        <authorList>
            <consortium name="The Broad Institute Genomics Platform"/>
            <consortium name="The Broad Institute Genome Sequencing Center for Infectious Disease"/>
            <person name="Wu L."/>
            <person name="Ma J."/>
        </authorList>
    </citation>
    <scope>NUCLEOTIDE SEQUENCE [LARGE SCALE GENOMIC DNA]</scope>
    <source>
        <strain evidence="2">JCM 4855</strain>
    </source>
</reference>
<dbReference type="Proteomes" id="UP001596409">
    <property type="component" value="Unassembled WGS sequence"/>
</dbReference>
<dbReference type="EMBL" id="JBHSYM010000085">
    <property type="protein sequence ID" value="MFC7016985.1"/>
    <property type="molecule type" value="Genomic_DNA"/>
</dbReference>
<organism evidence="1 2">
    <name type="scientific">Streptomyces viridiviolaceus</name>
    <dbReference type="NCBI Taxonomy" id="68282"/>
    <lineage>
        <taxon>Bacteria</taxon>
        <taxon>Bacillati</taxon>
        <taxon>Actinomycetota</taxon>
        <taxon>Actinomycetes</taxon>
        <taxon>Kitasatosporales</taxon>
        <taxon>Streptomycetaceae</taxon>
        <taxon>Streptomyces</taxon>
    </lineage>
</organism>
<proteinExistence type="predicted"/>
<dbReference type="RefSeq" id="WP_189871862.1">
    <property type="nucleotide sequence ID" value="NZ_BMWA01000009.1"/>
</dbReference>
<evidence type="ECO:0000313" key="2">
    <source>
        <dbReference type="Proteomes" id="UP001596409"/>
    </source>
</evidence>
<evidence type="ECO:0000313" key="1">
    <source>
        <dbReference type="EMBL" id="MFC7016985.1"/>
    </source>
</evidence>
<name>A0ABW2EE30_9ACTN</name>
<accession>A0ABW2EE30</accession>